<sequence length="212" mass="23346">MTAKNYRDIILGFPKFPRFSMSRKDAFLNITGQIICGSIIGFITSLVCYLLTYELFVKILVGNRIEHGLLIGLLTFISLAITYGCGIASMTECIRLIGKRFGKEIDRRNTFNGAFLGAPAVVVLILLLNISWDSLTDSLGQNMVSYSLHMFRPFAFIITFPLKTLLKTKFPVELLLILSAAIGAILGNKFGQSIEAKLQSSIVGGNSVEHTT</sequence>
<protein>
    <submittedName>
        <fullName evidence="2">Uncharacterized protein</fullName>
    </submittedName>
</protein>
<accession>A0A382WIH7</accession>
<reference evidence="2" key="1">
    <citation type="submission" date="2018-05" db="EMBL/GenBank/DDBJ databases">
        <authorList>
            <person name="Lanie J.A."/>
            <person name="Ng W.-L."/>
            <person name="Kazmierczak K.M."/>
            <person name="Andrzejewski T.M."/>
            <person name="Davidsen T.M."/>
            <person name="Wayne K.J."/>
            <person name="Tettelin H."/>
            <person name="Glass J.I."/>
            <person name="Rusch D."/>
            <person name="Podicherti R."/>
            <person name="Tsui H.-C.T."/>
            <person name="Winkler M.E."/>
        </authorList>
    </citation>
    <scope>NUCLEOTIDE SEQUENCE</scope>
</reference>
<feature type="transmembrane region" description="Helical" evidence="1">
    <location>
        <begin position="174"/>
        <end position="191"/>
    </location>
</feature>
<dbReference type="EMBL" id="UINC01160117">
    <property type="protein sequence ID" value="SVD58582.1"/>
    <property type="molecule type" value="Genomic_DNA"/>
</dbReference>
<keyword evidence="1" id="KW-0472">Membrane</keyword>
<gene>
    <name evidence="2" type="ORF">METZ01_LOCUS411436</name>
</gene>
<feature type="transmembrane region" description="Helical" evidence="1">
    <location>
        <begin position="111"/>
        <end position="132"/>
    </location>
</feature>
<keyword evidence="1" id="KW-0812">Transmembrane</keyword>
<evidence type="ECO:0000313" key="2">
    <source>
        <dbReference type="EMBL" id="SVD58582.1"/>
    </source>
</evidence>
<feature type="transmembrane region" description="Helical" evidence="1">
    <location>
        <begin position="67"/>
        <end position="90"/>
    </location>
</feature>
<dbReference type="AlphaFoldDB" id="A0A382WIH7"/>
<keyword evidence="1" id="KW-1133">Transmembrane helix</keyword>
<feature type="transmembrane region" description="Helical" evidence="1">
    <location>
        <begin position="26"/>
        <end position="52"/>
    </location>
</feature>
<organism evidence="2">
    <name type="scientific">marine metagenome</name>
    <dbReference type="NCBI Taxonomy" id="408172"/>
    <lineage>
        <taxon>unclassified sequences</taxon>
        <taxon>metagenomes</taxon>
        <taxon>ecological metagenomes</taxon>
    </lineage>
</organism>
<name>A0A382WIH7_9ZZZZ</name>
<proteinExistence type="predicted"/>
<evidence type="ECO:0000256" key="1">
    <source>
        <dbReference type="SAM" id="Phobius"/>
    </source>
</evidence>